<proteinExistence type="inferred from homology"/>
<reference evidence="8 9" key="1">
    <citation type="journal article" date="2007" name="Appl. Environ. Microbiol.">
        <title>Isolation of key methanogens for global methane emission from rice paddy fields: a novel isolate affiliated with the clone cluster rice cluster I.</title>
        <authorList>
            <person name="Sakai S."/>
            <person name="Imachi H."/>
            <person name="Sekiguchi Y."/>
            <person name="Ohashi A."/>
            <person name="Harada H."/>
            <person name="Kamagata Y."/>
        </authorList>
    </citation>
    <scope>NUCLEOTIDE SEQUENCE [LARGE SCALE GENOMIC DNA]</scope>
    <source>
        <strain evidence="9">DSM 17711 / JCM 13418 / NBRC 101707 / SANAE</strain>
    </source>
</reference>
<feature type="region of interest" description="Disordered" evidence="6">
    <location>
        <begin position="1"/>
        <end position="39"/>
    </location>
</feature>
<evidence type="ECO:0000256" key="1">
    <source>
        <dbReference type="ARBA" id="ARBA00007320"/>
    </source>
</evidence>
<dbReference type="AlphaFoldDB" id="D1Z0U3"/>
<evidence type="ECO:0000256" key="2">
    <source>
        <dbReference type="ARBA" id="ARBA00022980"/>
    </source>
</evidence>
<dbReference type="STRING" id="304371.MCP_2243"/>
<keyword evidence="3 5" id="KW-0687">Ribonucleoprotein</keyword>
<evidence type="ECO:0000313" key="8">
    <source>
        <dbReference type="EMBL" id="BAI62315.1"/>
    </source>
</evidence>
<dbReference type="PANTHER" id="PTHR11721:SF3">
    <property type="entry name" value="LARGE RIBOSOMAL SUBUNIT PROTEIN UL15"/>
    <property type="match status" value="1"/>
</dbReference>
<evidence type="ECO:0000259" key="7">
    <source>
        <dbReference type="Pfam" id="PF00828"/>
    </source>
</evidence>
<evidence type="ECO:0000256" key="3">
    <source>
        <dbReference type="ARBA" id="ARBA00023274"/>
    </source>
</evidence>
<keyword evidence="5" id="KW-0694">RNA-binding</keyword>
<dbReference type="EMBL" id="AP011532">
    <property type="protein sequence ID" value="BAI62315.1"/>
    <property type="molecule type" value="Genomic_DNA"/>
</dbReference>
<dbReference type="InterPro" id="IPR030878">
    <property type="entry name" value="Ribosomal_uL15"/>
</dbReference>
<dbReference type="Gene3D" id="3.100.10.10">
    <property type="match status" value="1"/>
</dbReference>
<name>D1Z0U3_METPS</name>
<dbReference type="InterPro" id="IPR021131">
    <property type="entry name" value="Ribosomal_uL15/eL18"/>
</dbReference>
<dbReference type="InterPro" id="IPR036227">
    <property type="entry name" value="Ribosomal_uL15/eL18_sf"/>
</dbReference>
<keyword evidence="9" id="KW-1185">Reference proteome</keyword>
<sequence length="149" mass="15918">MITMTKQKSHSYRGSRTCGGGTHKNRRGGGSRGGRGHAGACKHNTFRAMQQGWMFGKHGFHQPPACRTYVNSLNVGELDEMAPYLVEAGVASEKDGSISINLTELGFDKLLGNGRVSKKYVISISTASASAKAKVEEQGGQIISETETA</sequence>
<dbReference type="GO" id="GO:0003735">
    <property type="term" value="F:structural constituent of ribosome"/>
    <property type="evidence" value="ECO:0007669"/>
    <property type="project" value="InterPro"/>
</dbReference>
<evidence type="ECO:0000256" key="4">
    <source>
        <dbReference type="ARBA" id="ARBA00035200"/>
    </source>
</evidence>
<dbReference type="InterPro" id="IPR027386">
    <property type="entry name" value="Rbsml_uL15_N"/>
</dbReference>
<evidence type="ECO:0000256" key="6">
    <source>
        <dbReference type="SAM" id="MobiDB-lite"/>
    </source>
</evidence>
<dbReference type="Proteomes" id="UP000001882">
    <property type="component" value="Chromosome"/>
</dbReference>
<dbReference type="HAMAP" id="MF_01341">
    <property type="entry name" value="Ribosomal_uL15"/>
    <property type="match status" value="1"/>
</dbReference>
<reference evidence="9" key="3">
    <citation type="journal article" date="2011" name="PLoS ONE">
        <title>Genome sequence of a mesophilic hydrogenotrophic methanogen Methanocella paludicola, the first cultivated representative of the order Methanocellales.</title>
        <authorList>
            <person name="Sakai S."/>
            <person name="Takaki Y."/>
            <person name="Shimamura S."/>
            <person name="Sekine M."/>
            <person name="Tajima T."/>
            <person name="Kosugi H."/>
            <person name="Ichikawa N."/>
            <person name="Tasumi E."/>
            <person name="Hiraki A.T."/>
            <person name="Shimizu A."/>
            <person name="Kato Y."/>
            <person name="Nishiko R."/>
            <person name="Mori K."/>
            <person name="Fujita N."/>
            <person name="Imachi H."/>
            <person name="Takai K."/>
        </authorList>
    </citation>
    <scope>NUCLEOTIDE SEQUENCE [LARGE SCALE GENOMIC DNA]</scope>
    <source>
        <strain evidence="9">DSM 17711 / JCM 13418 / NBRC 101707 / SANAE</strain>
    </source>
</reference>
<organism evidence="8 9">
    <name type="scientific">Methanocella paludicola (strain DSM 17711 / JCM 13418 / NBRC 101707 / SANAE)</name>
    <dbReference type="NCBI Taxonomy" id="304371"/>
    <lineage>
        <taxon>Archaea</taxon>
        <taxon>Methanobacteriati</taxon>
        <taxon>Methanobacteriota</taxon>
        <taxon>Stenosarchaea group</taxon>
        <taxon>Methanomicrobia</taxon>
        <taxon>Methanocellales</taxon>
        <taxon>Methanocellaceae</taxon>
        <taxon>Methanocella</taxon>
    </lineage>
</organism>
<comment type="subunit">
    <text evidence="5">Part of the 50S ribosomal subunit.</text>
</comment>
<accession>D1Z0U3</accession>
<dbReference type="GO" id="GO:0006412">
    <property type="term" value="P:translation"/>
    <property type="evidence" value="ECO:0007669"/>
    <property type="project" value="UniProtKB-UniRule"/>
</dbReference>
<dbReference type="GO" id="GO:0019843">
    <property type="term" value="F:rRNA binding"/>
    <property type="evidence" value="ECO:0007669"/>
    <property type="project" value="UniProtKB-UniRule"/>
</dbReference>
<evidence type="ECO:0000313" key="9">
    <source>
        <dbReference type="Proteomes" id="UP000001882"/>
    </source>
</evidence>
<dbReference type="GO" id="GO:0022625">
    <property type="term" value="C:cytosolic large ribosomal subunit"/>
    <property type="evidence" value="ECO:0007669"/>
    <property type="project" value="TreeGrafter"/>
</dbReference>
<gene>
    <name evidence="5" type="primary">rpl15</name>
    <name evidence="8" type="synonym">rpl15p</name>
    <name evidence="8" type="ordered locus">MCP_2243</name>
</gene>
<keyword evidence="2 5" id="KW-0689">Ribosomal protein</keyword>
<keyword evidence="5" id="KW-0699">rRNA-binding</keyword>
<feature type="domain" description="Large ribosomal subunit protein uL15/eL18" evidence="7">
    <location>
        <begin position="73"/>
        <end position="142"/>
    </location>
</feature>
<dbReference type="PANTHER" id="PTHR11721">
    <property type="entry name" value="60S RIBOSOMAL PROTEIN L27A"/>
    <property type="match status" value="1"/>
</dbReference>
<dbReference type="Pfam" id="PF00828">
    <property type="entry name" value="Ribosomal_L27A"/>
    <property type="match status" value="1"/>
</dbReference>
<dbReference type="KEGG" id="mpd:MCP_2243"/>
<comment type="similarity">
    <text evidence="1 5">Belongs to the universal ribosomal protein uL15 family.</text>
</comment>
<dbReference type="Gene3D" id="4.10.990.10">
    <property type="match status" value="1"/>
</dbReference>
<dbReference type="InParanoid" id="D1Z0U3"/>
<dbReference type="FunCoup" id="D1Z0U3">
    <property type="interactions" value="144"/>
</dbReference>
<protein>
    <recommendedName>
        <fullName evidence="4 5">Large ribosomal subunit protein uL15</fullName>
    </recommendedName>
</protein>
<reference evidence="8 9" key="2">
    <citation type="journal article" date="2008" name="Int. J. Syst. Evol. Microbiol.">
        <title>Methanocella paludicola gen. nov., sp. nov., a methane-producing archaeon, the first isolate of the lineage 'Rice Cluster I', and proposal of the new archaeal order Methanocellales ord. nov.</title>
        <authorList>
            <person name="Sakai S."/>
            <person name="Imachi H."/>
            <person name="Hanada S."/>
            <person name="Ohashi A."/>
            <person name="Harada H."/>
            <person name="Kamagata Y."/>
        </authorList>
    </citation>
    <scope>NUCLEOTIDE SEQUENCE [LARGE SCALE GENOMIC DNA]</scope>
    <source>
        <strain evidence="9">DSM 17711 / JCM 13418 / NBRC 101707 / SANAE</strain>
    </source>
</reference>
<evidence type="ECO:0000256" key="5">
    <source>
        <dbReference type="HAMAP-Rule" id="MF_01341"/>
    </source>
</evidence>
<comment type="function">
    <text evidence="5">Binds to the 23S rRNA.</text>
</comment>
<dbReference type="SUPFAM" id="SSF52080">
    <property type="entry name" value="Ribosomal proteins L15p and L18e"/>
    <property type="match status" value="1"/>
</dbReference>
<dbReference type="eggNOG" id="arCOG00779">
    <property type="taxonomic scope" value="Archaea"/>
</dbReference>
<dbReference type="PATRIC" id="fig|304371.9.peg.2282"/>